<evidence type="ECO:0000313" key="2">
    <source>
        <dbReference type="Proteomes" id="UP001279410"/>
    </source>
</evidence>
<reference evidence="1" key="1">
    <citation type="submission" date="2022-08" db="EMBL/GenBank/DDBJ databases">
        <title>Genome sequencing of akame (Lates japonicus).</title>
        <authorList>
            <person name="Hashiguchi Y."/>
            <person name="Takahashi H."/>
        </authorList>
    </citation>
    <scope>NUCLEOTIDE SEQUENCE</scope>
    <source>
        <strain evidence="1">Kochi</strain>
    </source>
</reference>
<proteinExistence type="predicted"/>
<organism evidence="1 2">
    <name type="scientific">Lates japonicus</name>
    <name type="common">Japanese lates</name>
    <dbReference type="NCBI Taxonomy" id="270547"/>
    <lineage>
        <taxon>Eukaryota</taxon>
        <taxon>Metazoa</taxon>
        <taxon>Chordata</taxon>
        <taxon>Craniata</taxon>
        <taxon>Vertebrata</taxon>
        <taxon>Euteleostomi</taxon>
        <taxon>Actinopterygii</taxon>
        <taxon>Neopterygii</taxon>
        <taxon>Teleostei</taxon>
        <taxon>Neoteleostei</taxon>
        <taxon>Acanthomorphata</taxon>
        <taxon>Carangaria</taxon>
        <taxon>Carangaria incertae sedis</taxon>
        <taxon>Centropomidae</taxon>
        <taxon>Lates</taxon>
    </lineage>
</organism>
<accession>A0AAD3M7Y8</accession>
<evidence type="ECO:0000313" key="1">
    <source>
        <dbReference type="EMBL" id="GLD49348.1"/>
    </source>
</evidence>
<dbReference type="AlphaFoldDB" id="A0AAD3M7Y8"/>
<dbReference type="Proteomes" id="UP001279410">
    <property type="component" value="Unassembled WGS sequence"/>
</dbReference>
<dbReference type="EMBL" id="BRZM01000007">
    <property type="protein sequence ID" value="GLD49348.1"/>
    <property type="molecule type" value="Genomic_DNA"/>
</dbReference>
<name>A0AAD3M7Y8_LATJO</name>
<gene>
    <name evidence="1" type="ORF">AKAME5_000315600</name>
</gene>
<protein>
    <submittedName>
        <fullName evidence="1">Extensin-like protein</fullName>
    </submittedName>
</protein>
<comment type="caution">
    <text evidence="1">The sequence shown here is derived from an EMBL/GenBank/DDBJ whole genome shotgun (WGS) entry which is preliminary data.</text>
</comment>
<sequence length="126" mass="13560">MTSRTSPLPPAPCTSPPSCALPGTFAPRPGLIHLAIPLRPGELKALFVCAPWEILTPRLHAPTKQRKHLLTAKALTNSAFQMNPALCSAKGGERPGEKSPKHLLVFADYRKPGAVLGSCRVDLLHR</sequence>
<keyword evidence="2" id="KW-1185">Reference proteome</keyword>